<dbReference type="InterPro" id="IPR041669">
    <property type="entry name" value="TetR_C_15"/>
</dbReference>
<dbReference type="InterPro" id="IPR050109">
    <property type="entry name" value="HTH-type_TetR-like_transc_reg"/>
</dbReference>
<gene>
    <name evidence="4" type="ORF">GKIL_0404</name>
</gene>
<dbReference type="STRING" id="1183438.GKIL_0404"/>
<dbReference type="PRINTS" id="PR00455">
    <property type="entry name" value="HTHTETR"/>
</dbReference>
<evidence type="ECO:0000256" key="2">
    <source>
        <dbReference type="PROSITE-ProRule" id="PRU00335"/>
    </source>
</evidence>
<evidence type="ECO:0000313" key="5">
    <source>
        <dbReference type="Proteomes" id="UP000017396"/>
    </source>
</evidence>
<proteinExistence type="predicted"/>
<keyword evidence="5" id="KW-1185">Reference proteome</keyword>
<dbReference type="Pfam" id="PF17918">
    <property type="entry name" value="TetR_C_15"/>
    <property type="match status" value="1"/>
</dbReference>
<dbReference type="Pfam" id="PF00440">
    <property type="entry name" value="TetR_N"/>
    <property type="match status" value="1"/>
</dbReference>
<dbReference type="PATRIC" id="fig|1183438.3.peg.404"/>
<dbReference type="Gene3D" id="1.10.357.10">
    <property type="entry name" value="Tetracycline Repressor, domain 2"/>
    <property type="match status" value="1"/>
</dbReference>
<dbReference type="Proteomes" id="UP000017396">
    <property type="component" value="Chromosome"/>
</dbReference>
<dbReference type="KEGG" id="glj:GKIL_0404"/>
<keyword evidence="1 2" id="KW-0238">DNA-binding</keyword>
<dbReference type="PANTHER" id="PTHR30055:SF226">
    <property type="entry name" value="HTH-TYPE TRANSCRIPTIONAL REGULATOR PKSA"/>
    <property type="match status" value="1"/>
</dbReference>
<evidence type="ECO:0000313" key="4">
    <source>
        <dbReference type="EMBL" id="AGY56650.1"/>
    </source>
</evidence>
<dbReference type="PROSITE" id="PS50977">
    <property type="entry name" value="HTH_TETR_2"/>
    <property type="match status" value="1"/>
</dbReference>
<organism evidence="4 5">
    <name type="scientific">Gloeobacter kilaueensis (strain ATCC BAA-2537 / CCAP 1431/1 / ULC 316 / JS1)</name>
    <dbReference type="NCBI Taxonomy" id="1183438"/>
    <lineage>
        <taxon>Bacteria</taxon>
        <taxon>Bacillati</taxon>
        <taxon>Cyanobacteriota</taxon>
        <taxon>Cyanophyceae</taxon>
        <taxon>Gloeobacterales</taxon>
        <taxon>Gloeobacteraceae</taxon>
        <taxon>Gloeobacter</taxon>
    </lineage>
</organism>
<reference evidence="4 5" key="1">
    <citation type="journal article" date="2013" name="PLoS ONE">
        <title>Cultivation and Complete Genome Sequencing of Gloeobacter kilaueensis sp. nov., from a Lava Cave in Kilauea Caldera, Hawai'i.</title>
        <authorList>
            <person name="Saw J.H."/>
            <person name="Schatz M."/>
            <person name="Brown M.V."/>
            <person name="Kunkel D.D."/>
            <person name="Foster J.S."/>
            <person name="Shick H."/>
            <person name="Christensen S."/>
            <person name="Hou S."/>
            <person name="Wan X."/>
            <person name="Donachie S.P."/>
        </authorList>
    </citation>
    <scope>NUCLEOTIDE SEQUENCE [LARGE SCALE GENOMIC DNA]</scope>
    <source>
        <strain evidence="5">JS</strain>
    </source>
</reference>
<dbReference type="PANTHER" id="PTHR30055">
    <property type="entry name" value="HTH-TYPE TRANSCRIPTIONAL REGULATOR RUTR"/>
    <property type="match status" value="1"/>
</dbReference>
<feature type="DNA-binding region" description="H-T-H motif" evidence="2">
    <location>
        <begin position="34"/>
        <end position="53"/>
    </location>
</feature>
<dbReference type="eggNOG" id="COG1309">
    <property type="taxonomic scope" value="Bacteria"/>
</dbReference>
<dbReference type="SUPFAM" id="SSF46689">
    <property type="entry name" value="Homeodomain-like"/>
    <property type="match status" value="1"/>
</dbReference>
<name>U5QG45_GLOK1</name>
<dbReference type="AlphaFoldDB" id="U5QG45"/>
<protein>
    <submittedName>
        <fullName evidence="4">TetR family transcriptional regulator</fullName>
    </submittedName>
</protein>
<dbReference type="EMBL" id="CP003587">
    <property type="protein sequence ID" value="AGY56650.1"/>
    <property type="molecule type" value="Genomic_DNA"/>
</dbReference>
<sequence length="215" mass="23792">MRRTPQQERGRQRVDAILDAAAVVFAEVGYEAATTNAIAARAHTSIGSLYQFFPDKLAIFQALDERYCEQCYALSAEVFSPQKARLPLATMIGELIDAFAGFYAQPGFRVVLTQNPTARFNPCEEDKSLKQEIVRLLAALLSARNPKLPPEECDLLADVCRRIATTLLLAGVLGDEAYRQQMIAQTKCVLVAYLEPHLEPKNTTSSACPDGIDRR</sequence>
<evidence type="ECO:0000256" key="1">
    <source>
        <dbReference type="ARBA" id="ARBA00023125"/>
    </source>
</evidence>
<accession>U5QG45</accession>
<dbReference type="GO" id="GO:0000976">
    <property type="term" value="F:transcription cis-regulatory region binding"/>
    <property type="evidence" value="ECO:0007669"/>
    <property type="project" value="TreeGrafter"/>
</dbReference>
<dbReference type="InterPro" id="IPR009057">
    <property type="entry name" value="Homeodomain-like_sf"/>
</dbReference>
<evidence type="ECO:0000259" key="3">
    <source>
        <dbReference type="PROSITE" id="PS50977"/>
    </source>
</evidence>
<feature type="domain" description="HTH tetR-type" evidence="3">
    <location>
        <begin position="11"/>
        <end position="71"/>
    </location>
</feature>
<dbReference type="InterPro" id="IPR001647">
    <property type="entry name" value="HTH_TetR"/>
</dbReference>
<dbReference type="HOGENOM" id="CLU_069356_46_2_3"/>
<dbReference type="GO" id="GO:0003700">
    <property type="term" value="F:DNA-binding transcription factor activity"/>
    <property type="evidence" value="ECO:0007669"/>
    <property type="project" value="TreeGrafter"/>
</dbReference>